<feature type="region of interest" description="Disordered" evidence="1">
    <location>
        <begin position="191"/>
        <end position="220"/>
    </location>
</feature>
<dbReference type="Proteomes" id="UP000317648">
    <property type="component" value="Chromosome"/>
</dbReference>
<dbReference type="EMBL" id="CP036433">
    <property type="protein sequence ID" value="QDU97349.1"/>
    <property type="molecule type" value="Genomic_DNA"/>
</dbReference>
<proteinExistence type="predicted"/>
<name>A0A518DZT2_9BACT</name>
<organism evidence="3 4">
    <name type="scientific">Lignipirellula cremea</name>
    <dbReference type="NCBI Taxonomy" id="2528010"/>
    <lineage>
        <taxon>Bacteria</taxon>
        <taxon>Pseudomonadati</taxon>
        <taxon>Planctomycetota</taxon>
        <taxon>Planctomycetia</taxon>
        <taxon>Pirellulales</taxon>
        <taxon>Pirellulaceae</taxon>
        <taxon>Lignipirellula</taxon>
    </lineage>
</organism>
<sequence>MRTRILQIYSHRNGFTPSGVMCDSIARQDDRRWTQQAIIATTRNEPHPRVGRLENAEIHPVVFGATPIDFSLPTIYPQAPYPATRFELLGPSEVRAYRTAWTRRIEAVVAQFQPDLIYSHHAWLVSSFIKQAAPRVPLIIHCHGDELELLQADNALAEEVRQGCAQAERFIASAPRGGALLTTALGVSPQQVHALRPTPTDDFYPPDRSSSDSAGSSRPGLLAAAPDRSRLLFRGKLSVASGLPWLLDIVDRLRVGRPGLQLHVVGVGVGREAATLEEHMRELSDCVCWSERLDNRQLADAFRDATHYVSPGFFAGVPQGILEAAASGCRIVCSELPGETFAQAPRLAELVQSFPLPRMAAGDRPAIEELPVHLQRLHNALDKSLSEPPMVEAATFAALFRWPTVLADIETVWTRALQT</sequence>
<accession>A0A518DZT2</accession>
<dbReference type="SUPFAM" id="SSF53756">
    <property type="entry name" value="UDP-Glycosyltransferase/glycogen phosphorylase"/>
    <property type="match status" value="1"/>
</dbReference>
<dbReference type="KEGG" id="lcre:Pla8534_51950"/>
<dbReference type="Pfam" id="PF13692">
    <property type="entry name" value="Glyco_trans_1_4"/>
    <property type="match status" value="1"/>
</dbReference>
<dbReference type="PANTHER" id="PTHR45947">
    <property type="entry name" value="SULFOQUINOVOSYL TRANSFERASE SQD2"/>
    <property type="match status" value="1"/>
</dbReference>
<dbReference type="Pfam" id="PF13439">
    <property type="entry name" value="Glyco_transf_4"/>
    <property type="match status" value="1"/>
</dbReference>
<evidence type="ECO:0000313" key="4">
    <source>
        <dbReference type="Proteomes" id="UP000317648"/>
    </source>
</evidence>
<dbReference type="AlphaFoldDB" id="A0A518DZT2"/>
<evidence type="ECO:0000259" key="2">
    <source>
        <dbReference type="Pfam" id="PF13439"/>
    </source>
</evidence>
<dbReference type="InterPro" id="IPR028098">
    <property type="entry name" value="Glyco_trans_4-like_N"/>
</dbReference>
<dbReference type="CDD" id="cd03801">
    <property type="entry name" value="GT4_PimA-like"/>
    <property type="match status" value="1"/>
</dbReference>
<protein>
    <submittedName>
        <fullName evidence="3">D-inositol-3-phosphate glycosyltransferase</fullName>
        <ecNumber evidence="3">2.4.1.250</ecNumber>
    </submittedName>
</protein>
<keyword evidence="3" id="KW-0808">Transferase</keyword>
<dbReference type="GO" id="GO:0102710">
    <property type="term" value="F:D-inositol-3-phosphate glycosyltransferase activity"/>
    <property type="evidence" value="ECO:0007669"/>
    <property type="project" value="UniProtKB-EC"/>
</dbReference>
<dbReference type="Gene3D" id="3.40.50.2000">
    <property type="entry name" value="Glycogen Phosphorylase B"/>
    <property type="match status" value="2"/>
</dbReference>
<dbReference type="PANTHER" id="PTHR45947:SF14">
    <property type="entry name" value="SLL1723 PROTEIN"/>
    <property type="match status" value="1"/>
</dbReference>
<feature type="compositionally biased region" description="Low complexity" evidence="1">
    <location>
        <begin position="206"/>
        <end position="220"/>
    </location>
</feature>
<keyword evidence="4" id="KW-1185">Reference proteome</keyword>
<evidence type="ECO:0000256" key="1">
    <source>
        <dbReference type="SAM" id="MobiDB-lite"/>
    </source>
</evidence>
<gene>
    <name evidence="3" type="primary">mshA_2</name>
    <name evidence="3" type="ORF">Pla8534_51950</name>
</gene>
<dbReference type="RefSeq" id="WP_145056134.1">
    <property type="nucleotide sequence ID" value="NZ_CP036433.1"/>
</dbReference>
<keyword evidence="3" id="KW-0328">Glycosyltransferase</keyword>
<dbReference type="OrthoDB" id="9804196at2"/>
<evidence type="ECO:0000313" key="3">
    <source>
        <dbReference type="EMBL" id="QDU97349.1"/>
    </source>
</evidence>
<reference evidence="3 4" key="1">
    <citation type="submission" date="2019-02" db="EMBL/GenBank/DDBJ databases">
        <title>Deep-cultivation of Planctomycetes and their phenomic and genomic characterization uncovers novel biology.</title>
        <authorList>
            <person name="Wiegand S."/>
            <person name="Jogler M."/>
            <person name="Boedeker C."/>
            <person name="Pinto D."/>
            <person name="Vollmers J."/>
            <person name="Rivas-Marin E."/>
            <person name="Kohn T."/>
            <person name="Peeters S.H."/>
            <person name="Heuer A."/>
            <person name="Rast P."/>
            <person name="Oberbeckmann S."/>
            <person name="Bunk B."/>
            <person name="Jeske O."/>
            <person name="Meyerdierks A."/>
            <person name="Storesund J.E."/>
            <person name="Kallscheuer N."/>
            <person name="Luecker S."/>
            <person name="Lage O.M."/>
            <person name="Pohl T."/>
            <person name="Merkel B.J."/>
            <person name="Hornburger P."/>
            <person name="Mueller R.-W."/>
            <person name="Bruemmer F."/>
            <person name="Labrenz M."/>
            <person name="Spormann A.M."/>
            <person name="Op den Camp H."/>
            <person name="Overmann J."/>
            <person name="Amann R."/>
            <person name="Jetten M.S.M."/>
            <person name="Mascher T."/>
            <person name="Medema M.H."/>
            <person name="Devos D.P."/>
            <person name="Kaster A.-K."/>
            <person name="Ovreas L."/>
            <person name="Rohde M."/>
            <person name="Galperin M.Y."/>
            <person name="Jogler C."/>
        </authorList>
    </citation>
    <scope>NUCLEOTIDE SEQUENCE [LARGE SCALE GENOMIC DNA]</scope>
    <source>
        <strain evidence="3 4">Pla85_3_4</strain>
    </source>
</reference>
<feature type="domain" description="Glycosyltransferase subfamily 4-like N-terminal" evidence="2">
    <location>
        <begin position="91"/>
        <end position="194"/>
    </location>
</feature>
<dbReference type="InterPro" id="IPR050194">
    <property type="entry name" value="Glycosyltransferase_grp1"/>
</dbReference>
<dbReference type="EC" id="2.4.1.250" evidence="3"/>